<evidence type="ECO:0000256" key="1">
    <source>
        <dbReference type="ARBA" id="ARBA00004141"/>
    </source>
</evidence>
<feature type="transmembrane region" description="Helical" evidence="8">
    <location>
        <begin position="297"/>
        <end position="318"/>
    </location>
</feature>
<keyword evidence="7 8" id="KW-0472">Membrane</keyword>
<protein>
    <recommendedName>
        <fullName evidence="10">V-type ATP synthase subunit I</fullName>
    </recommendedName>
</protein>
<sequence length="391" mass="43491">MVYEYYENKLIRLKSMEKFLKSDNIIAMEGHYPSKSHDKFMEVLHYTLGEDYYMKFSEAEGDDAPTLLENNSVFSAFEPITAMYSIPRYREIDPTPLFAPFYILFFGMMLSDAGYGILMLLATGFALSRFNLDKDMRKTVKMFLYLSVSTIVWGVLYGSYFGGAIKIPPVWMTPESDVGLLMLVSIAMGLIQIFVGLGIKAYILIRDGKPLAAFLDAGLWYFTLTGSIIWAVSALGSGESLNLSPQIVRVAGIITVISMILIILTHGRGEKSIGAKLGTGFYSLYGITGYVGDLVSYTRLAALGLATGFIGSAFNIMVGMLGKSIFAIIFAVIIFTFGHIFNLLINALGSYVHTSRLQYLEYFGKFYEGGGKAFEPLKFTSKYYNISKNNK</sequence>
<keyword evidence="4 8" id="KW-0812">Transmembrane</keyword>
<evidence type="ECO:0000256" key="6">
    <source>
        <dbReference type="ARBA" id="ARBA00023065"/>
    </source>
</evidence>
<dbReference type="Pfam" id="PF01496">
    <property type="entry name" value="V_ATPase_I"/>
    <property type="match status" value="2"/>
</dbReference>
<comment type="subcellular location">
    <subcellularLocation>
        <location evidence="1">Membrane</location>
        <topology evidence="1">Multi-pass membrane protein</topology>
    </subcellularLocation>
</comment>
<dbReference type="GO" id="GO:0051117">
    <property type="term" value="F:ATPase binding"/>
    <property type="evidence" value="ECO:0007669"/>
    <property type="project" value="TreeGrafter"/>
</dbReference>
<dbReference type="GO" id="GO:0033179">
    <property type="term" value="C:proton-transporting V-type ATPase, V0 domain"/>
    <property type="evidence" value="ECO:0007669"/>
    <property type="project" value="InterPro"/>
</dbReference>
<dbReference type="InterPro" id="IPR002490">
    <property type="entry name" value="V-ATPase_116kDa_su"/>
</dbReference>
<organism evidence="9">
    <name type="scientific">bioreactor metagenome</name>
    <dbReference type="NCBI Taxonomy" id="1076179"/>
    <lineage>
        <taxon>unclassified sequences</taxon>
        <taxon>metagenomes</taxon>
        <taxon>ecological metagenomes</taxon>
    </lineage>
</organism>
<dbReference type="EMBL" id="VSSQ01032909">
    <property type="protein sequence ID" value="MPM84338.1"/>
    <property type="molecule type" value="Genomic_DNA"/>
</dbReference>
<dbReference type="GO" id="GO:0046961">
    <property type="term" value="F:proton-transporting ATPase activity, rotational mechanism"/>
    <property type="evidence" value="ECO:0007669"/>
    <property type="project" value="InterPro"/>
</dbReference>
<accession>A0A645D5H8</accession>
<keyword evidence="6" id="KW-0406">Ion transport</keyword>
<feature type="transmembrane region" description="Helical" evidence="8">
    <location>
        <begin position="325"/>
        <end position="345"/>
    </location>
</feature>
<dbReference type="PANTHER" id="PTHR11629:SF63">
    <property type="entry name" value="V-TYPE PROTON ATPASE SUBUNIT A"/>
    <property type="match status" value="1"/>
</dbReference>
<dbReference type="PANTHER" id="PTHR11629">
    <property type="entry name" value="VACUOLAR PROTON ATPASES"/>
    <property type="match status" value="1"/>
</dbReference>
<feature type="transmembrane region" description="Helical" evidence="8">
    <location>
        <begin position="211"/>
        <end position="235"/>
    </location>
</feature>
<feature type="transmembrane region" description="Helical" evidence="8">
    <location>
        <begin position="247"/>
        <end position="266"/>
    </location>
</feature>
<feature type="transmembrane region" description="Helical" evidence="8">
    <location>
        <begin position="142"/>
        <end position="160"/>
    </location>
</feature>
<comment type="similarity">
    <text evidence="2">Belongs to the V-ATPase 116 kDa subunit family.</text>
</comment>
<evidence type="ECO:0000256" key="7">
    <source>
        <dbReference type="ARBA" id="ARBA00023136"/>
    </source>
</evidence>
<comment type="caution">
    <text evidence="9">The sequence shown here is derived from an EMBL/GenBank/DDBJ whole genome shotgun (WGS) entry which is preliminary data.</text>
</comment>
<feature type="transmembrane region" description="Helical" evidence="8">
    <location>
        <begin position="97"/>
        <end position="121"/>
    </location>
</feature>
<reference evidence="9" key="1">
    <citation type="submission" date="2019-08" db="EMBL/GenBank/DDBJ databases">
        <authorList>
            <person name="Kucharzyk K."/>
            <person name="Murdoch R.W."/>
            <person name="Higgins S."/>
            <person name="Loffler F."/>
        </authorList>
    </citation>
    <scope>NUCLEOTIDE SEQUENCE</scope>
</reference>
<dbReference type="GO" id="GO:0016471">
    <property type="term" value="C:vacuolar proton-transporting V-type ATPase complex"/>
    <property type="evidence" value="ECO:0007669"/>
    <property type="project" value="TreeGrafter"/>
</dbReference>
<feature type="transmembrane region" description="Helical" evidence="8">
    <location>
        <begin position="180"/>
        <end position="199"/>
    </location>
</feature>
<dbReference type="AlphaFoldDB" id="A0A645D5H8"/>
<dbReference type="GO" id="GO:0007035">
    <property type="term" value="P:vacuolar acidification"/>
    <property type="evidence" value="ECO:0007669"/>
    <property type="project" value="TreeGrafter"/>
</dbReference>
<evidence type="ECO:0000256" key="3">
    <source>
        <dbReference type="ARBA" id="ARBA00022448"/>
    </source>
</evidence>
<evidence type="ECO:0000256" key="4">
    <source>
        <dbReference type="ARBA" id="ARBA00022692"/>
    </source>
</evidence>
<evidence type="ECO:0000256" key="5">
    <source>
        <dbReference type="ARBA" id="ARBA00022989"/>
    </source>
</evidence>
<keyword evidence="5 8" id="KW-1133">Transmembrane helix</keyword>
<name>A0A645D5H8_9ZZZZ</name>
<proteinExistence type="inferred from homology"/>
<evidence type="ECO:0008006" key="10">
    <source>
        <dbReference type="Google" id="ProtNLM"/>
    </source>
</evidence>
<keyword evidence="3" id="KW-0813">Transport</keyword>
<evidence type="ECO:0000256" key="2">
    <source>
        <dbReference type="ARBA" id="ARBA00009904"/>
    </source>
</evidence>
<evidence type="ECO:0000313" key="9">
    <source>
        <dbReference type="EMBL" id="MPM84338.1"/>
    </source>
</evidence>
<evidence type="ECO:0000256" key="8">
    <source>
        <dbReference type="SAM" id="Phobius"/>
    </source>
</evidence>
<gene>
    <name evidence="9" type="ORF">SDC9_131409</name>
</gene>